<dbReference type="SUPFAM" id="SSF53850">
    <property type="entry name" value="Periplasmic binding protein-like II"/>
    <property type="match status" value="1"/>
</dbReference>
<dbReference type="STRING" id="349521.HCH_00071"/>
<dbReference type="RefSeq" id="WP_011394069.1">
    <property type="nucleotide sequence ID" value="NC_007645.1"/>
</dbReference>
<feature type="chain" id="PRO_5004215318" evidence="3">
    <location>
        <begin position="29"/>
        <end position="415"/>
    </location>
</feature>
<evidence type="ECO:0000313" key="4">
    <source>
        <dbReference type="EMBL" id="ABC26992.1"/>
    </source>
</evidence>
<dbReference type="Gene3D" id="3.40.190.10">
    <property type="entry name" value="Periplasmic binding protein-like II"/>
    <property type="match status" value="2"/>
</dbReference>
<reference evidence="4 5" key="1">
    <citation type="journal article" date="2005" name="Nucleic Acids Res.">
        <title>Genomic blueprint of Hahella chejuensis, a marine microbe producing an algicidal agent.</title>
        <authorList>
            <person name="Jeong H."/>
            <person name="Yim J.H."/>
            <person name="Lee C."/>
            <person name="Choi S.-H."/>
            <person name="Park Y.K."/>
            <person name="Yoon S.H."/>
            <person name="Hur C.-G."/>
            <person name="Kang H.-Y."/>
            <person name="Kim D."/>
            <person name="Lee H.H."/>
            <person name="Park K.H."/>
            <person name="Park S.-H."/>
            <person name="Park H.-S."/>
            <person name="Lee H.K."/>
            <person name="Oh T.K."/>
            <person name="Kim J.F."/>
        </authorList>
    </citation>
    <scope>NUCLEOTIDE SEQUENCE [LARGE SCALE GENOMIC DNA]</scope>
    <source>
        <strain evidence="4 5">KCTC 2396</strain>
    </source>
</reference>
<sequence>MLGKDRRWLFAFLWLAFGVSMQIAAAQAQELKVALMVFSGDQRAAFNELSRQFEKENPGVSVRWLAYDEDAYKSGIERWLSKNEPADVLYWQAGERLLQYVRRGFVEPIDDLWEAQNFDADYTEAIKDIVSWRGRVYAVPYSYYQWGLYYRQSVFLRLGLQPPQDWDGLLKMCDDMRKADVAPFTIGTHYHWTSAAWFDYLNLRINGLAFHRELTSGIASYTDPRVRSVFEHWKTLLDRDCFIDHKLHREWDWKQSLPLLYRGRAGMLLMGNFFSSTLPGDLAEDFRFAPFPVINPDLPRYEEAPTDVFLLPVNSANKELARRFLAFMGRADVQAALNDKVGKISTNLRAVHGDDYFIRAGAQLLQSAAGISQFFDRDSPKAMADDAVRIFTEFMVVRDVDRTLTALERAREKHY</sequence>
<accession>Q2SQT2</accession>
<dbReference type="InterPro" id="IPR006059">
    <property type="entry name" value="SBP"/>
</dbReference>
<evidence type="ECO:0000256" key="3">
    <source>
        <dbReference type="SAM" id="SignalP"/>
    </source>
</evidence>
<comment type="subcellular location">
    <subcellularLocation>
        <location evidence="1">Periplasm</location>
    </subcellularLocation>
</comment>
<dbReference type="GO" id="GO:0042597">
    <property type="term" value="C:periplasmic space"/>
    <property type="evidence" value="ECO:0007669"/>
    <property type="project" value="UniProtKB-SubCell"/>
</dbReference>
<evidence type="ECO:0000256" key="1">
    <source>
        <dbReference type="ARBA" id="ARBA00004418"/>
    </source>
</evidence>
<feature type="signal peptide" evidence="3">
    <location>
        <begin position="1"/>
        <end position="28"/>
    </location>
</feature>
<proteinExistence type="inferred from homology"/>
<organism evidence="4 5">
    <name type="scientific">Hahella chejuensis (strain KCTC 2396)</name>
    <dbReference type="NCBI Taxonomy" id="349521"/>
    <lineage>
        <taxon>Bacteria</taxon>
        <taxon>Pseudomonadati</taxon>
        <taxon>Pseudomonadota</taxon>
        <taxon>Gammaproteobacteria</taxon>
        <taxon>Oceanospirillales</taxon>
        <taxon>Hahellaceae</taxon>
        <taxon>Hahella</taxon>
    </lineage>
</organism>
<keyword evidence="5" id="KW-1185">Reference proteome</keyword>
<dbReference type="InterPro" id="IPR050490">
    <property type="entry name" value="Bact_solute-bd_prot1"/>
</dbReference>
<dbReference type="PANTHER" id="PTHR43649">
    <property type="entry name" value="ARABINOSE-BINDING PROTEIN-RELATED"/>
    <property type="match status" value="1"/>
</dbReference>
<dbReference type="KEGG" id="hch:HCH_00071"/>
<comment type="similarity">
    <text evidence="2">Belongs to the bacterial solute-binding protein 1 family.</text>
</comment>
<dbReference type="Pfam" id="PF01547">
    <property type="entry name" value="SBP_bac_1"/>
    <property type="match status" value="1"/>
</dbReference>
<keyword evidence="4" id="KW-0813">Transport</keyword>
<dbReference type="EMBL" id="CP000155">
    <property type="protein sequence ID" value="ABC26992.1"/>
    <property type="molecule type" value="Genomic_DNA"/>
</dbReference>
<gene>
    <name evidence="4" type="ordered locus">HCH_00071</name>
</gene>
<evidence type="ECO:0000313" key="5">
    <source>
        <dbReference type="Proteomes" id="UP000000238"/>
    </source>
</evidence>
<dbReference type="HOGENOM" id="CLU_031285_12_4_6"/>
<protein>
    <submittedName>
        <fullName evidence="4">ABC-type sugar transport system, periplasmic component</fullName>
    </submittedName>
</protein>
<dbReference type="AlphaFoldDB" id="Q2SQT2"/>
<evidence type="ECO:0000256" key="2">
    <source>
        <dbReference type="ARBA" id="ARBA00008520"/>
    </source>
</evidence>
<dbReference type="OrthoDB" id="2509690at2"/>
<keyword evidence="3" id="KW-0732">Signal</keyword>
<dbReference type="Proteomes" id="UP000000238">
    <property type="component" value="Chromosome"/>
</dbReference>
<dbReference type="PANTHER" id="PTHR43649:SF14">
    <property type="entry name" value="BLR3389 PROTEIN"/>
    <property type="match status" value="1"/>
</dbReference>
<keyword evidence="4" id="KW-0762">Sugar transport</keyword>
<dbReference type="eggNOG" id="COG1653">
    <property type="taxonomic scope" value="Bacteria"/>
</dbReference>
<name>Q2SQT2_HAHCH</name>